<dbReference type="InterPro" id="IPR003593">
    <property type="entry name" value="AAA+_ATPase"/>
</dbReference>
<dbReference type="SUPFAM" id="SSF90123">
    <property type="entry name" value="ABC transporter transmembrane region"/>
    <property type="match status" value="2"/>
</dbReference>
<dbReference type="Gene3D" id="1.20.1560.10">
    <property type="entry name" value="ABC transporter type 1, transmembrane domain"/>
    <property type="match status" value="1"/>
</dbReference>
<evidence type="ECO:0000256" key="8">
    <source>
        <dbReference type="ARBA" id="ARBA00022989"/>
    </source>
</evidence>
<dbReference type="InterPro" id="IPR017871">
    <property type="entry name" value="ABC_transporter-like_CS"/>
</dbReference>
<dbReference type="GO" id="GO:0090374">
    <property type="term" value="P:oligopeptide export from mitochondrion"/>
    <property type="evidence" value="ECO:0007669"/>
    <property type="project" value="TreeGrafter"/>
</dbReference>
<dbReference type="EMBL" id="QUSY01000060">
    <property type="protein sequence ID" value="RHY33750.1"/>
    <property type="molecule type" value="Genomic_DNA"/>
</dbReference>
<evidence type="ECO:0000256" key="7">
    <source>
        <dbReference type="ARBA" id="ARBA00022840"/>
    </source>
</evidence>
<dbReference type="InterPro" id="IPR039421">
    <property type="entry name" value="Type_1_exporter"/>
</dbReference>
<dbReference type="CDD" id="cd00030">
    <property type="entry name" value="C2"/>
    <property type="match status" value="1"/>
</dbReference>
<keyword evidence="9 10" id="KW-0472">Membrane</keyword>
<keyword evidence="4 10" id="KW-0812">Transmembrane</keyword>
<dbReference type="CDD" id="cd03249">
    <property type="entry name" value="ABC_MTABC3_MDL1_MDL2"/>
    <property type="match status" value="2"/>
</dbReference>
<dbReference type="SUPFAM" id="SSF49562">
    <property type="entry name" value="C2 domain (Calcium/lipid-binding domain, CaLB)"/>
    <property type="match status" value="1"/>
</dbReference>
<dbReference type="FunFam" id="3.40.50.300:FF:000205">
    <property type="entry name" value="ABC transporter B family member 4"/>
    <property type="match status" value="2"/>
</dbReference>
<dbReference type="Gene3D" id="3.40.50.300">
    <property type="entry name" value="P-loop containing nucleotide triphosphate hydrolases"/>
    <property type="match status" value="2"/>
</dbReference>
<keyword evidence="5" id="KW-0677">Repeat</keyword>
<feature type="transmembrane region" description="Helical" evidence="10">
    <location>
        <begin position="901"/>
        <end position="922"/>
    </location>
</feature>
<evidence type="ECO:0000313" key="15">
    <source>
        <dbReference type="Proteomes" id="UP000285060"/>
    </source>
</evidence>
<dbReference type="VEuPathDB" id="FungiDB:H310_05955"/>
<dbReference type="GO" id="GO:0015421">
    <property type="term" value="F:ABC-type oligopeptide transporter activity"/>
    <property type="evidence" value="ECO:0007669"/>
    <property type="project" value="TreeGrafter"/>
</dbReference>
<dbReference type="InterPro" id="IPR011527">
    <property type="entry name" value="ABC1_TM_dom"/>
</dbReference>
<feature type="transmembrane region" description="Helical" evidence="10">
    <location>
        <begin position="778"/>
        <end position="803"/>
    </location>
</feature>
<keyword evidence="8 10" id="KW-1133">Transmembrane helix</keyword>
<dbReference type="Pfam" id="PF00005">
    <property type="entry name" value="ABC_tran"/>
    <property type="match status" value="2"/>
</dbReference>
<feature type="transmembrane region" description="Helical" evidence="10">
    <location>
        <begin position="1009"/>
        <end position="1034"/>
    </location>
</feature>
<feature type="transmembrane region" description="Helical" evidence="10">
    <location>
        <begin position="1040"/>
        <end position="1061"/>
    </location>
</feature>
<evidence type="ECO:0000256" key="2">
    <source>
        <dbReference type="ARBA" id="ARBA00007577"/>
    </source>
</evidence>
<organism evidence="14 15">
    <name type="scientific">Aphanomyces invadans</name>
    <dbReference type="NCBI Taxonomy" id="157072"/>
    <lineage>
        <taxon>Eukaryota</taxon>
        <taxon>Sar</taxon>
        <taxon>Stramenopiles</taxon>
        <taxon>Oomycota</taxon>
        <taxon>Saprolegniomycetes</taxon>
        <taxon>Saprolegniales</taxon>
        <taxon>Verrucalvaceae</taxon>
        <taxon>Aphanomyces</taxon>
    </lineage>
</organism>
<dbReference type="SUPFAM" id="SSF52540">
    <property type="entry name" value="P-loop containing nucleoside triphosphate hydrolases"/>
    <property type="match status" value="2"/>
</dbReference>
<dbReference type="VEuPathDB" id="FungiDB:H310_05954"/>
<keyword evidence="6" id="KW-0547">Nucleotide-binding</keyword>
<evidence type="ECO:0000256" key="9">
    <source>
        <dbReference type="ARBA" id="ARBA00023136"/>
    </source>
</evidence>
<evidence type="ECO:0000259" key="13">
    <source>
        <dbReference type="PROSITE" id="PS50929"/>
    </source>
</evidence>
<evidence type="ECO:0000256" key="10">
    <source>
        <dbReference type="SAM" id="Phobius"/>
    </source>
</evidence>
<feature type="domain" description="ABC transmembrane type-1" evidence="13">
    <location>
        <begin position="782"/>
        <end position="1069"/>
    </location>
</feature>
<evidence type="ECO:0000259" key="12">
    <source>
        <dbReference type="PROSITE" id="PS50893"/>
    </source>
</evidence>
<feature type="transmembrane region" description="Helical" evidence="10">
    <location>
        <begin position="413"/>
        <end position="431"/>
    </location>
</feature>
<dbReference type="PROSITE" id="PS50893">
    <property type="entry name" value="ABC_TRANSPORTER_2"/>
    <property type="match status" value="2"/>
</dbReference>
<proteinExistence type="inferred from homology"/>
<dbReference type="InterPro" id="IPR035892">
    <property type="entry name" value="C2_domain_sf"/>
</dbReference>
<sequence length="1348" mass="145632">MPELQVRVKAATNLRDVQFIGKQDPFCEVRLSGRVFRTRTHDNGGKNPRWDDSFVFNVVDPQNEQLIIVIKDSNWDASHEHTSYHGMETPSSRTVNLIPPPDNDAAIEPPKKIATLRQLFQYADSTDLWLMGLGSIAAAGAGFSQPLQVLLFGEIMNSFNPPPPNSTALPTLADLETMQSSLSTGINEVAVKFIWIGLGVLVCGFGQVACWTITASRQSKRIKEHYIRAILRQEIGWFDVNNPMELATKVADTTLIIHDGMGRKLGDGINFLAMGIGGLVLGIVKGWKLALALLGFTPIIGLAAFFMMKSLTNAVQASVAAYASAGGVAEESLSNIRTVQMFNSMEAFVSKYKAALLKTEKAGIKKGLSIGLGGGSVFGMMFVTYAFGMWYGAVQVANDQLTFPKCTENCYDGGRVLTVFFCIIMGGMAMGQAGPSIQAVFSARAAAGVVFETIDRPSRVDGTADTGDTLSAVAGHIELDAISFHYPSRPDVQVCNGYSVKIQAGEKVALVGPSGSGKSTIVSLLERYYDPIEGTVKLDGHDLRSLNVKWLRAQFGLVGQEPALFSCSIADNIRFGKPDATLDEIQEAAKQANAYDFIMAFPSGFDTEVGERGTQLSGGQKQRIAIARAIIKNPAVLLLDEATSALDAESEHVVQASLDALLAKRQRTTIIIAHRLSTIRDADRIIVLNEGHVVEEGNHHDLMSRPHSQYKKLVEAQARPVANANPSTKHAAASGAVHVTHTEQSVVSTEVAGERASADVPTKFTALGRLWRLNAPEAWYIVVGSIGALVNGAVFPVYGLVFVNVTVLYFKYNLTPDQMKDEALKWSIAFLIIAATYFIAATAQNYSFAVVSERLTRRLREQGFLAMLHQDIGWFDSQSSGALTTLLATDTAIIQSMTGDLLNRVFVAGSTLIVAFSIGFYYSWQMTLALIGVFPLLGMATYAQMALMAGQGKALNDGDVKAGALLSESINSIRTVASFTLEGQVHSRYVGHLDASSTKDVKKGMLGGVGFGVSQGVLYFTLALLFWFGGWLIVNKHVNFQEMFTVMMCIMLSTFGIGLAAQDLADSGKAQQAAIRLFDTIDRQPTIDCKSTTDGDTLSSVQGALEFVNVKFAYPSRPHSIIYDGYSLKVPSGATVALVGASGCGKSTAISLLERFYDPLEGCVLLDGVDIRTLNVQWLRQHISLVGQEPVLFAGTIADNIAAGKEGATTAEIEDAAKKANAHDFVMQFPDKYQTQVGDRGVQVSGGQKQRIAIARAILRDPEVLLLDEATSALDNESERVVQASLDALLQLKRRTTIIVAHRLSTIRNADIIAVTDGGKIVEQGTHDELMAIPNGKYVQLVQRQVSA</sequence>
<feature type="transmembrane region" description="Helical" evidence="10">
    <location>
        <begin position="265"/>
        <end position="284"/>
    </location>
</feature>
<keyword evidence="3" id="KW-0813">Transport</keyword>
<dbReference type="FunFam" id="1.20.1560.10:FF:000018">
    <property type="entry name" value="ATP-binding cassette subfamily B member 11"/>
    <property type="match status" value="1"/>
</dbReference>
<dbReference type="InterPro" id="IPR000008">
    <property type="entry name" value="C2_dom"/>
</dbReference>
<feature type="domain" description="ABC transporter" evidence="12">
    <location>
        <begin position="477"/>
        <end position="715"/>
    </location>
</feature>
<dbReference type="InterPro" id="IPR003439">
    <property type="entry name" value="ABC_transporter-like_ATP-bd"/>
</dbReference>
<comment type="caution">
    <text evidence="14">The sequence shown here is derived from an EMBL/GenBank/DDBJ whole genome shotgun (WGS) entry which is preliminary data.</text>
</comment>
<keyword evidence="15" id="KW-1185">Reference proteome</keyword>
<feature type="transmembrane region" description="Helical" evidence="10">
    <location>
        <begin position="193"/>
        <end position="213"/>
    </location>
</feature>
<comment type="subcellular location">
    <subcellularLocation>
        <location evidence="1">Membrane</location>
        <topology evidence="1">Multi-pass membrane protein</topology>
    </subcellularLocation>
</comment>
<evidence type="ECO:0000256" key="3">
    <source>
        <dbReference type="ARBA" id="ARBA00022448"/>
    </source>
</evidence>
<feature type="transmembrane region" description="Helical" evidence="10">
    <location>
        <begin position="290"/>
        <end position="308"/>
    </location>
</feature>
<evidence type="ECO:0000256" key="5">
    <source>
        <dbReference type="ARBA" id="ARBA00022737"/>
    </source>
</evidence>
<feature type="transmembrane region" description="Helical" evidence="10">
    <location>
        <begin position="823"/>
        <end position="851"/>
    </location>
</feature>
<dbReference type="Pfam" id="PF00664">
    <property type="entry name" value="ABC_membrane"/>
    <property type="match status" value="2"/>
</dbReference>
<keyword evidence="7" id="KW-0067">ATP-binding</keyword>
<dbReference type="CDD" id="cd18577">
    <property type="entry name" value="ABC_6TM_Pgp_ABCB1_D1_like"/>
    <property type="match status" value="1"/>
</dbReference>
<gene>
    <name evidence="14" type="ORF">DYB32_001424</name>
</gene>
<dbReference type="Gene3D" id="2.60.40.150">
    <property type="entry name" value="C2 domain"/>
    <property type="match status" value="1"/>
</dbReference>
<dbReference type="PANTHER" id="PTHR43394">
    <property type="entry name" value="ATP-DEPENDENT PERMEASE MDL1, MITOCHONDRIAL"/>
    <property type="match status" value="1"/>
</dbReference>
<feature type="domain" description="C2" evidence="11">
    <location>
        <begin position="1"/>
        <end position="105"/>
    </location>
</feature>
<dbReference type="GO" id="GO:0005524">
    <property type="term" value="F:ATP binding"/>
    <property type="evidence" value="ECO:0007669"/>
    <property type="project" value="UniProtKB-KW"/>
</dbReference>
<dbReference type="Pfam" id="PF00168">
    <property type="entry name" value="C2"/>
    <property type="match status" value="1"/>
</dbReference>
<dbReference type="CDD" id="cd18578">
    <property type="entry name" value="ABC_6TM_Pgp_ABCB1_D2_like"/>
    <property type="match status" value="1"/>
</dbReference>
<feature type="transmembrane region" description="Helical" evidence="10">
    <location>
        <begin position="928"/>
        <end position="947"/>
    </location>
</feature>
<accession>A0A3R6W2P2</accession>
<name>A0A3R6W2P2_9STRA</name>
<dbReference type="FunFam" id="1.20.1560.10:FF:000009">
    <property type="entry name" value="ABC transporter B family member 1"/>
    <property type="match status" value="1"/>
</dbReference>
<reference evidence="14 15" key="1">
    <citation type="submission" date="2018-08" db="EMBL/GenBank/DDBJ databases">
        <title>Aphanomyces genome sequencing and annotation.</title>
        <authorList>
            <person name="Minardi D."/>
            <person name="Oidtmann B."/>
            <person name="Van Der Giezen M."/>
            <person name="Studholme D.J."/>
        </authorList>
    </citation>
    <scope>NUCLEOTIDE SEQUENCE [LARGE SCALE GENOMIC DNA]</scope>
    <source>
        <strain evidence="14 15">NJM0002</strain>
    </source>
</reference>
<dbReference type="GO" id="GO:0016887">
    <property type="term" value="F:ATP hydrolysis activity"/>
    <property type="evidence" value="ECO:0007669"/>
    <property type="project" value="InterPro"/>
</dbReference>
<dbReference type="PROSITE" id="PS50004">
    <property type="entry name" value="C2"/>
    <property type="match status" value="1"/>
</dbReference>
<feature type="domain" description="ABC transmembrane type-1" evidence="13">
    <location>
        <begin position="133"/>
        <end position="442"/>
    </location>
</feature>
<dbReference type="PROSITE" id="PS50929">
    <property type="entry name" value="ABC_TM1F"/>
    <property type="match status" value="2"/>
</dbReference>
<feature type="transmembrane region" description="Helical" evidence="10">
    <location>
        <begin position="368"/>
        <end position="393"/>
    </location>
</feature>
<evidence type="ECO:0000313" key="14">
    <source>
        <dbReference type="EMBL" id="RHY33750.1"/>
    </source>
</evidence>
<comment type="similarity">
    <text evidence="2">Belongs to the ABC transporter superfamily. ABCB family. Multidrug resistance exporter (TC 3.A.1.201) subfamily.</text>
</comment>
<protein>
    <submittedName>
        <fullName evidence="14">Uncharacterized protein</fullName>
    </submittedName>
</protein>
<evidence type="ECO:0000256" key="6">
    <source>
        <dbReference type="ARBA" id="ARBA00022741"/>
    </source>
</evidence>
<dbReference type="PANTHER" id="PTHR43394:SF27">
    <property type="entry name" value="ATP-DEPENDENT TRANSLOCASE ABCB1-LIKE"/>
    <property type="match status" value="1"/>
</dbReference>
<dbReference type="InterPro" id="IPR027417">
    <property type="entry name" value="P-loop_NTPase"/>
</dbReference>
<dbReference type="SMART" id="SM00382">
    <property type="entry name" value="AAA"/>
    <property type="match status" value="2"/>
</dbReference>
<feature type="domain" description="ABC transporter" evidence="12">
    <location>
        <begin position="1105"/>
        <end position="1343"/>
    </location>
</feature>
<evidence type="ECO:0000259" key="11">
    <source>
        <dbReference type="PROSITE" id="PS50004"/>
    </source>
</evidence>
<dbReference type="PROSITE" id="PS00211">
    <property type="entry name" value="ABC_TRANSPORTER_1"/>
    <property type="match status" value="2"/>
</dbReference>
<dbReference type="SMART" id="SM00239">
    <property type="entry name" value="C2"/>
    <property type="match status" value="1"/>
</dbReference>
<evidence type="ECO:0000256" key="4">
    <source>
        <dbReference type="ARBA" id="ARBA00022692"/>
    </source>
</evidence>
<dbReference type="InterPro" id="IPR036640">
    <property type="entry name" value="ABC1_TM_sf"/>
</dbReference>
<dbReference type="Proteomes" id="UP000285060">
    <property type="component" value="Unassembled WGS sequence"/>
</dbReference>
<evidence type="ECO:0000256" key="1">
    <source>
        <dbReference type="ARBA" id="ARBA00004141"/>
    </source>
</evidence>
<dbReference type="GO" id="GO:0005743">
    <property type="term" value="C:mitochondrial inner membrane"/>
    <property type="evidence" value="ECO:0007669"/>
    <property type="project" value="TreeGrafter"/>
</dbReference>